<proteinExistence type="predicted"/>
<reference evidence="2" key="1">
    <citation type="submission" date="2021-12" db="EMBL/GenBank/DDBJ databases">
        <title>Enterovibrio ZSDZ35 sp. nov. and Enterovibrio ZSDZ42 sp. nov., isolated from coastal seawater in Qingdao.</title>
        <authorList>
            <person name="Zhang P."/>
        </authorList>
    </citation>
    <scope>NUCLEOTIDE SEQUENCE</scope>
    <source>
        <strain evidence="2">ZSDZ35</strain>
    </source>
</reference>
<accession>A0ABT5QTC2</accession>
<feature type="domain" description="VOC" evidence="1">
    <location>
        <begin position="4"/>
        <end position="125"/>
    </location>
</feature>
<evidence type="ECO:0000313" key="2">
    <source>
        <dbReference type="EMBL" id="MDD1784220.1"/>
    </source>
</evidence>
<dbReference type="PROSITE" id="PS51819">
    <property type="entry name" value="VOC"/>
    <property type="match status" value="1"/>
</dbReference>
<protein>
    <submittedName>
        <fullName evidence="2">VOC family protein</fullName>
    </submittedName>
</protein>
<evidence type="ECO:0000313" key="3">
    <source>
        <dbReference type="Proteomes" id="UP001149821"/>
    </source>
</evidence>
<dbReference type="InterPro" id="IPR029068">
    <property type="entry name" value="Glyas_Bleomycin-R_OHBP_Dase"/>
</dbReference>
<dbReference type="InterPro" id="IPR037523">
    <property type="entry name" value="VOC_core"/>
</dbReference>
<dbReference type="Pfam" id="PF00903">
    <property type="entry name" value="Glyoxalase"/>
    <property type="match status" value="1"/>
</dbReference>
<sequence>MSSYVEHANITVNNLHSTIHFLQSAMPDFRVRGEGRNQHYGWCHLGTETSYIALQEVVIDKPVERIPYRQLGTNHIGFVVDDVTAVSMRLKAKGFTQVEFNESHPSRKRAYFLDDDGIEWEFIEYLTDSLVKRNDYLL</sequence>
<dbReference type="Gene3D" id="3.10.180.10">
    <property type="entry name" value="2,3-Dihydroxybiphenyl 1,2-Dioxygenase, domain 1"/>
    <property type="match status" value="1"/>
</dbReference>
<dbReference type="SUPFAM" id="SSF54593">
    <property type="entry name" value="Glyoxalase/Bleomycin resistance protein/Dihydroxybiphenyl dioxygenase"/>
    <property type="match status" value="1"/>
</dbReference>
<dbReference type="CDD" id="cd06587">
    <property type="entry name" value="VOC"/>
    <property type="match status" value="1"/>
</dbReference>
<dbReference type="Proteomes" id="UP001149821">
    <property type="component" value="Unassembled WGS sequence"/>
</dbReference>
<gene>
    <name evidence="2" type="ORF">LRP49_23885</name>
</gene>
<organism evidence="2 3">
    <name type="scientific">Enterovibrio qingdaonensis</name>
    <dbReference type="NCBI Taxonomy" id="2899818"/>
    <lineage>
        <taxon>Bacteria</taxon>
        <taxon>Pseudomonadati</taxon>
        <taxon>Pseudomonadota</taxon>
        <taxon>Gammaproteobacteria</taxon>
        <taxon>Vibrionales</taxon>
        <taxon>Vibrionaceae</taxon>
        <taxon>Enterovibrio</taxon>
    </lineage>
</organism>
<dbReference type="EMBL" id="JAJUBB010000032">
    <property type="protein sequence ID" value="MDD1784220.1"/>
    <property type="molecule type" value="Genomic_DNA"/>
</dbReference>
<keyword evidence="3" id="KW-1185">Reference proteome</keyword>
<evidence type="ECO:0000259" key="1">
    <source>
        <dbReference type="PROSITE" id="PS51819"/>
    </source>
</evidence>
<dbReference type="InterPro" id="IPR004360">
    <property type="entry name" value="Glyas_Fos-R_dOase_dom"/>
</dbReference>
<dbReference type="RefSeq" id="WP_274146009.1">
    <property type="nucleotide sequence ID" value="NZ_JAJUBB010000032.1"/>
</dbReference>
<name>A0ABT5QTC2_9GAMM</name>
<comment type="caution">
    <text evidence="2">The sequence shown here is derived from an EMBL/GenBank/DDBJ whole genome shotgun (WGS) entry which is preliminary data.</text>
</comment>